<accession>A0ABR9GR78</accession>
<dbReference type="InterPro" id="IPR036259">
    <property type="entry name" value="MFS_trans_sf"/>
</dbReference>
<comment type="caution">
    <text evidence="3">The sequence shown here is derived from an EMBL/GenBank/DDBJ whole genome shotgun (WGS) entry which is preliminary data.</text>
</comment>
<comment type="similarity">
    <text evidence="1">Belongs to the sodium:galactoside symporter (TC 2.A.2) family.</text>
</comment>
<keyword evidence="2" id="KW-0812">Transmembrane</keyword>
<dbReference type="InterPro" id="IPR039672">
    <property type="entry name" value="MFS_2"/>
</dbReference>
<feature type="transmembrane region" description="Helical" evidence="2">
    <location>
        <begin position="85"/>
        <end position="103"/>
    </location>
</feature>
<feature type="transmembrane region" description="Helical" evidence="2">
    <location>
        <begin position="154"/>
        <end position="172"/>
    </location>
</feature>
<dbReference type="SUPFAM" id="SSF103473">
    <property type="entry name" value="MFS general substrate transporter"/>
    <property type="match status" value="1"/>
</dbReference>
<dbReference type="RefSeq" id="WP_192567431.1">
    <property type="nucleotide sequence ID" value="NZ_JACZEP010000005.1"/>
</dbReference>
<feature type="transmembrane region" description="Helical" evidence="2">
    <location>
        <begin position="362"/>
        <end position="388"/>
    </location>
</feature>
<keyword evidence="4" id="KW-1185">Reference proteome</keyword>
<feature type="transmembrane region" description="Helical" evidence="2">
    <location>
        <begin position="408"/>
        <end position="428"/>
    </location>
</feature>
<keyword evidence="2" id="KW-1133">Transmembrane helix</keyword>
<gene>
    <name evidence="3" type="ORF">IHE39_17895</name>
</gene>
<organism evidence="3 4">
    <name type="scientific">Aminobacter carboxidus</name>
    <dbReference type="NCBI Taxonomy" id="376165"/>
    <lineage>
        <taxon>Bacteria</taxon>
        <taxon>Pseudomonadati</taxon>
        <taxon>Pseudomonadota</taxon>
        <taxon>Alphaproteobacteria</taxon>
        <taxon>Hyphomicrobiales</taxon>
        <taxon>Phyllobacteriaceae</taxon>
        <taxon>Aminobacter</taxon>
    </lineage>
</organism>
<sequence length="451" mass="47592">MANAESRVSGQAVKLLCYALPAIPLAAVALPLYVIVPTFYAQNLGVPIAAVGTVLLLIRLLDAACDPLIGWLCDQVFIKSGRRRTFFLMSVPLTALAAFMVFWPPSGAGVGYLAFWSTLLSVGYTGTLLPYTAWGAELSTDYRGRSVVSAFREGATLVGTLIAVVLPFAVGLDNIDGLHGLAAVAVLTILLLPSAAVLAVKTVPEPANRSTRKLSLAVSLHFVVRNRPFVRLIAAFLLNGFANAIPATLFLYFVSERLGAAELRGPLLFLYFLCGMLGVPLAVWLAAKACKHRTWCGAMTVACAVFAFAGFLGVGDIVPFAIICAATGLLLGFDLALPPAIQADVIDYDTASSGEQRSGLYFAAWGLATKLSLALGVGLVFPILAWSGFDATGGQAMPETALATLSALYAWLPILPKAAAIAVMWNFPLGEDAQRSLRARIDSTGRAHQGS</sequence>
<evidence type="ECO:0000256" key="1">
    <source>
        <dbReference type="ARBA" id="ARBA00009617"/>
    </source>
</evidence>
<dbReference type="PANTHER" id="PTHR11328:SF24">
    <property type="entry name" value="MAJOR FACILITATOR SUPERFAMILY (MFS) PROFILE DOMAIN-CONTAINING PROTEIN"/>
    <property type="match status" value="1"/>
</dbReference>
<feature type="transmembrane region" description="Helical" evidence="2">
    <location>
        <begin position="109"/>
        <end position="133"/>
    </location>
</feature>
<evidence type="ECO:0000256" key="2">
    <source>
        <dbReference type="SAM" id="Phobius"/>
    </source>
</evidence>
<evidence type="ECO:0000313" key="3">
    <source>
        <dbReference type="EMBL" id="MBE1206167.1"/>
    </source>
</evidence>
<dbReference type="Proteomes" id="UP000598227">
    <property type="component" value="Unassembled WGS sequence"/>
</dbReference>
<feature type="transmembrane region" description="Helical" evidence="2">
    <location>
        <begin position="12"/>
        <end position="36"/>
    </location>
</feature>
<feature type="transmembrane region" description="Helical" evidence="2">
    <location>
        <begin position="320"/>
        <end position="341"/>
    </location>
</feature>
<feature type="transmembrane region" description="Helical" evidence="2">
    <location>
        <begin position="229"/>
        <end position="255"/>
    </location>
</feature>
<protein>
    <submittedName>
        <fullName evidence="3">MFS transporter</fullName>
    </submittedName>
</protein>
<dbReference type="EMBL" id="JACZEP010000005">
    <property type="protein sequence ID" value="MBE1206167.1"/>
    <property type="molecule type" value="Genomic_DNA"/>
</dbReference>
<evidence type="ECO:0000313" key="4">
    <source>
        <dbReference type="Proteomes" id="UP000598227"/>
    </source>
</evidence>
<feature type="transmembrane region" description="Helical" evidence="2">
    <location>
        <begin position="294"/>
        <end position="314"/>
    </location>
</feature>
<keyword evidence="2" id="KW-0472">Membrane</keyword>
<name>A0ABR9GR78_9HYPH</name>
<feature type="transmembrane region" description="Helical" evidence="2">
    <location>
        <begin position="267"/>
        <end position="287"/>
    </location>
</feature>
<feature type="transmembrane region" description="Helical" evidence="2">
    <location>
        <begin position="48"/>
        <end position="73"/>
    </location>
</feature>
<feature type="transmembrane region" description="Helical" evidence="2">
    <location>
        <begin position="178"/>
        <end position="200"/>
    </location>
</feature>
<dbReference type="Pfam" id="PF13347">
    <property type="entry name" value="MFS_2"/>
    <property type="match status" value="1"/>
</dbReference>
<dbReference type="Gene3D" id="1.20.1250.20">
    <property type="entry name" value="MFS general substrate transporter like domains"/>
    <property type="match status" value="2"/>
</dbReference>
<dbReference type="PANTHER" id="PTHR11328">
    <property type="entry name" value="MAJOR FACILITATOR SUPERFAMILY DOMAIN-CONTAINING PROTEIN"/>
    <property type="match status" value="1"/>
</dbReference>
<proteinExistence type="inferred from homology"/>
<reference evidence="3 4" key="1">
    <citation type="submission" date="2020-09" db="EMBL/GenBank/DDBJ databases">
        <title>Draft Genome Sequence of Aminobacter carboxidus type strain DSM 1086, a soil Gram-negative carboxydobacterium.</title>
        <authorList>
            <person name="Turrini P."/>
            <person name="Tescari M."/>
            <person name="Artuso I."/>
            <person name="Lugli G.A."/>
            <person name="Frangipani E."/>
            <person name="Ventura M."/>
            <person name="Visca P."/>
        </authorList>
    </citation>
    <scope>NUCLEOTIDE SEQUENCE [LARGE SCALE GENOMIC DNA]</scope>
    <source>
        <strain evidence="3 4">DSM 1086</strain>
    </source>
</reference>